<feature type="signal peptide" evidence="2">
    <location>
        <begin position="1"/>
        <end position="21"/>
    </location>
</feature>
<dbReference type="PROSITE" id="PS51257">
    <property type="entry name" value="PROKAR_LIPOPROTEIN"/>
    <property type="match status" value="1"/>
</dbReference>
<evidence type="ECO:0000256" key="2">
    <source>
        <dbReference type="SAM" id="SignalP"/>
    </source>
</evidence>
<reference evidence="3 4" key="1">
    <citation type="submission" date="2020-03" db="EMBL/GenBank/DDBJ databases">
        <title>Genomic Encyclopedia of Type Strains, Phase IV (KMG-IV): sequencing the most valuable type-strain genomes for metagenomic binning, comparative biology and taxonomic classification.</title>
        <authorList>
            <person name="Goeker M."/>
        </authorList>
    </citation>
    <scope>NUCLEOTIDE SEQUENCE [LARGE SCALE GENOMIC DNA]</scope>
    <source>
        <strain evidence="3 4">DSM 27651</strain>
    </source>
</reference>
<evidence type="ECO:0000256" key="1">
    <source>
        <dbReference type="SAM" id="MobiDB-lite"/>
    </source>
</evidence>
<feature type="region of interest" description="Disordered" evidence="1">
    <location>
        <begin position="23"/>
        <end position="72"/>
    </location>
</feature>
<keyword evidence="2" id="KW-0732">Signal</keyword>
<feature type="compositionally biased region" description="Low complexity" evidence="1">
    <location>
        <begin position="23"/>
        <end position="44"/>
    </location>
</feature>
<feature type="chain" id="PRO_5046993634" evidence="2">
    <location>
        <begin position="22"/>
        <end position="145"/>
    </location>
</feature>
<dbReference type="RefSeq" id="WP_167951676.1">
    <property type="nucleotide sequence ID" value="NZ_JAATJE010000001.1"/>
</dbReference>
<sequence>MITRARLLATATLLALAGCNAAPSGEPAANAAAPDTAAVEQDQASPPPAPDAASTTPVANQPEYEAVPPVAPLPAGPVPAGSCAAEIGAEAATRLATECRAVSPATRPPCNPANSCELIRAEIERGCAMLDEADRPAACAAPAAD</sequence>
<accession>A0ABX0XLE9</accession>
<organism evidence="3 4">
    <name type="scientific">Sphingomonas jejuensis</name>
    <dbReference type="NCBI Taxonomy" id="904715"/>
    <lineage>
        <taxon>Bacteria</taxon>
        <taxon>Pseudomonadati</taxon>
        <taxon>Pseudomonadota</taxon>
        <taxon>Alphaproteobacteria</taxon>
        <taxon>Sphingomonadales</taxon>
        <taxon>Sphingomonadaceae</taxon>
        <taxon>Sphingomonas</taxon>
    </lineage>
</organism>
<keyword evidence="4" id="KW-1185">Reference proteome</keyword>
<protein>
    <submittedName>
        <fullName evidence="3">Glucose/arabinose dehydrogenase</fullName>
    </submittedName>
</protein>
<dbReference type="Proteomes" id="UP000734218">
    <property type="component" value="Unassembled WGS sequence"/>
</dbReference>
<evidence type="ECO:0000313" key="4">
    <source>
        <dbReference type="Proteomes" id="UP000734218"/>
    </source>
</evidence>
<name>A0ABX0XLE9_9SPHN</name>
<evidence type="ECO:0000313" key="3">
    <source>
        <dbReference type="EMBL" id="NJC34196.1"/>
    </source>
</evidence>
<proteinExistence type="predicted"/>
<dbReference type="EMBL" id="JAATJE010000001">
    <property type="protein sequence ID" value="NJC34196.1"/>
    <property type="molecule type" value="Genomic_DNA"/>
</dbReference>
<gene>
    <name evidence="3" type="ORF">GGR88_001670</name>
</gene>
<comment type="caution">
    <text evidence="3">The sequence shown here is derived from an EMBL/GenBank/DDBJ whole genome shotgun (WGS) entry which is preliminary data.</text>
</comment>